<comment type="caution">
    <text evidence="1">The sequence shown here is derived from an EMBL/GenBank/DDBJ whole genome shotgun (WGS) entry which is preliminary data.</text>
</comment>
<dbReference type="AlphaFoldDB" id="A0A392VV42"/>
<sequence>ALGAAGAALGAIENAFFGFVYCGLRAAQLLWHAAQPRVYILAVCFLAAAR</sequence>
<feature type="non-terminal residue" evidence="1">
    <location>
        <position position="1"/>
    </location>
</feature>
<keyword evidence="2" id="KW-1185">Reference proteome</keyword>
<evidence type="ECO:0000313" key="1">
    <source>
        <dbReference type="EMBL" id="MCI90585.1"/>
    </source>
</evidence>
<reference evidence="1 2" key="1">
    <citation type="journal article" date="2018" name="Front. Plant Sci.">
        <title>Red Clover (Trifolium pratense) and Zigzag Clover (T. medium) - A Picture of Genomic Similarities and Differences.</title>
        <authorList>
            <person name="Dluhosova J."/>
            <person name="Istvanek J."/>
            <person name="Nedelnik J."/>
            <person name="Repkova J."/>
        </authorList>
    </citation>
    <scope>NUCLEOTIDE SEQUENCE [LARGE SCALE GENOMIC DNA]</scope>
    <source>
        <strain evidence="2">cv. 10/8</strain>
        <tissue evidence="1">Leaf</tissue>
    </source>
</reference>
<dbReference type="Proteomes" id="UP000265520">
    <property type="component" value="Unassembled WGS sequence"/>
</dbReference>
<protein>
    <submittedName>
        <fullName evidence="1">Uncharacterized protein</fullName>
    </submittedName>
</protein>
<dbReference type="EMBL" id="LXQA011248637">
    <property type="protein sequence ID" value="MCI90585.1"/>
    <property type="molecule type" value="Genomic_DNA"/>
</dbReference>
<evidence type="ECO:0000313" key="2">
    <source>
        <dbReference type="Proteomes" id="UP000265520"/>
    </source>
</evidence>
<accession>A0A392VV42</accession>
<name>A0A392VV42_9FABA</name>
<proteinExistence type="predicted"/>
<organism evidence="1 2">
    <name type="scientific">Trifolium medium</name>
    <dbReference type="NCBI Taxonomy" id="97028"/>
    <lineage>
        <taxon>Eukaryota</taxon>
        <taxon>Viridiplantae</taxon>
        <taxon>Streptophyta</taxon>
        <taxon>Embryophyta</taxon>
        <taxon>Tracheophyta</taxon>
        <taxon>Spermatophyta</taxon>
        <taxon>Magnoliopsida</taxon>
        <taxon>eudicotyledons</taxon>
        <taxon>Gunneridae</taxon>
        <taxon>Pentapetalae</taxon>
        <taxon>rosids</taxon>
        <taxon>fabids</taxon>
        <taxon>Fabales</taxon>
        <taxon>Fabaceae</taxon>
        <taxon>Papilionoideae</taxon>
        <taxon>50 kb inversion clade</taxon>
        <taxon>NPAAA clade</taxon>
        <taxon>Hologalegina</taxon>
        <taxon>IRL clade</taxon>
        <taxon>Trifolieae</taxon>
        <taxon>Trifolium</taxon>
    </lineage>
</organism>